<dbReference type="PANTHER" id="PTHR11941:SF54">
    <property type="entry name" value="ENOYL-COA HYDRATASE, MITOCHONDRIAL"/>
    <property type="match status" value="1"/>
</dbReference>
<dbReference type="InterPro" id="IPR029045">
    <property type="entry name" value="ClpP/crotonase-like_dom_sf"/>
</dbReference>
<dbReference type="GO" id="GO:0006635">
    <property type="term" value="P:fatty acid beta-oxidation"/>
    <property type="evidence" value="ECO:0007669"/>
    <property type="project" value="TreeGrafter"/>
</dbReference>
<dbReference type="EMBL" id="RBXX01000002">
    <property type="protein sequence ID" value="RKT83224.1"/>
    <property type="molecule type" value="Genomic_DNA"/>
</dbReference>
<dbReference type="CDD" id="cd06558">
    <property type="entry name" value="crotonase-like"/>
    <property type="match status" value="1"/>
</dbReference>
<evidence type="ECO:0000313" key="5">
    <source>
        <dbReference type="EMBL" id="SFN59024.1"/>
    </source>
</evidence>
<evidence type="ECO:0000313" key="6">
    <source>
        <dbReference type="Proteomes" id="UP000199398"/>
    </source>
</evidence>
<dbReference type="STRING" id="455193.SAMN05421805_105297"/>
<evidence type="ECO:0000313" key="4">
    <source>
        <dbReference type="EMBL" id="RKT83224.1"/>
    </source>
</evidence>
<evidence type="ECO:0000313" key="7">
    <source>
        <dbReference type="Proteomes" id="UP000270697"/>
    </source>
</evidence>
<accession>A0A1I5A951</accession>
<dbReference type="SUPFAM" id="SSF52096">
    <property type="entry name" value="ClpP/crotonase"/>
    <property type="match status" value="1"/>
</dbReference>
<evidence type="ECO:0000256" key="3">
    <source>
        <dbReference type="SAM" id="MobiDB-lite"/>
    </source>
</evidence>
<keyword evidence="7" id="KW-1185">Reference proteome</keyword>
<dbReference type="AlphaFoldDB" id="A0A1I5A951"/>
<dbReference type="EMBL" id="FOUP01000005">
    <property type="protein sequence ID" value="SFN59024.1"/>
    <property type="molecule type" value="Genomic_DNA"/>
</dbReference>
<dbReference type="Gene3D" id="3.90.226.10">
    <property type="entry name" value="2-enoyl-CoA Hydratase, Chain A, domain 1"/>
    <property type="match status" value="1"/>
</dbReference>
<dbReference type="Pfam" id="PF00378">
    <property type="entry name" value="ECH_1"/>
    <property type="match status" value="1"/>
</dbReference>
<reference evidence="4 7" key="2">
    <citation type="submission" date="2018-10" db="EMBL/GenBank/DDBJ databases">
        <title>Sequencing the genomes of 1000 actinobacteria strains.</title>
        <authorList>
            <person name="Klenk H.-P."/>
        </authorList>
    </citation>
    <scope>NUCLEOTIDE SEQUENCE [LARGE SCALE GENOMIC DNA]</scope>
    <source>
        <strain evidence="4 7">DSM 45119</strain>
    </source>
</reference>
<dbReference type="InterPro" id="IPR001753">
    <property type="entry name" value="Enoyl-CoA_hydra/iso"/>
</dbReference>
<dbReference type="GO" id="GO:0003824">
    <property type="term" value="F:catalytic activity"/>
    <property type="evidence" value="ECO:0007669"/>
    <property type="project" value="InterPro"/>
</dbReference>
<gene>
    <name evidence="4" type="ORF">ATL45_1500</name>
    <name evidence="5" type="ORF">SAMN05421805_105297</name>
</gene>
<organism evidence="5 6">
    <name type="scientific">Saccharopolyspora antimicrobica</name>
    <dbReference type="NCBI Taxonomy" id="455193"/>
    <lineage>
        <taxon>Bacteria</taxon>
        <taxon>Bacillati</taxon>
        <taxon>Actinomycetota</taxon>
        <taxon>Actinomycetes</taxon>
        <taxon>Pseudonocardiales</taxon>
        <taxon>Pseudonocardiaceae</taxon>
        <taxon>Saccharopolyspora</taxon>
    </lineage>
</organism>
<evidence type="ECO:0000256" key="2">
    <source>
        <dbReference type="RuleBase" id="RU003707"/>
    </source>
</evidence>
<dbReference type="Proteomes" id="UP000270697">
    <property type="component" value="Unassembled WGS sequence"/>
</dbReference>
<dbReference type="PROSITE" id="PS00166">
    <property type="entry name" value="ENOYL_COA_HYDRATASE"/>
    <property type="match status" value="1"/>
</dbReference>
<comment type="similarity">
    <text evidence="1 2">Belongs to the enoyl-CoA hydratase/isomerase family.</text>
</comment>
<evidence type="ECO:0000256" key="1">
    <source>
        <dbReference type="ARBA" id="ARBA00005254"/>
    </source>
</evidence>
<sequence length="295" mass="31082">MSEPRTGTLVETEFDGDIGVIRLNRPESLNAVNTALVEQLVAAFDSARTARAVLLTGRGRAFCAGHDLKAPPEDPATVRARLDRIQDVTRRIRSCPAPVIAVVQGHAVGAGAEFALGCDLVLAGEGAQFRFPEVGLGLSATGGLSALLPMLVGPIRAKELVMFGEPLDAATAHRLGLVNAVIPDDELLATAMSWARRLAELPAAPLAMAKEAIDAGTDRAVESALALEIRHAIRTDELSTEGGSPVSTSALLNRTSGDRDATRPQETPKREISPERNHHCESRRGGTASRRGGTA</sequence>
<feature type="region of interest" description="Disordered" evidence="3">
    <location>
        <begin position="237"/>
        <end position="295"/>
    </location>
</feature>
<protein>
    <submittedName>
        <fullName evidence="5">Enoyl-CoA hydratase/carnithine racemase</fullName>
    </submittedName>
</protein>
<dbReference type="PANTHER" id="PTHR11941">
    <property type="entry name" value="ENOYL-COA HYDRATASE-RELATED"/>
    <property type="match status" value="1"/>
</dbReference>
<proteinExistence type="inferred from homology"/>
<dbReference type="Proteomes" id="UP000199398">
    <property type="component" value="Unassembled WGS sequence"/>
</dbReference>
<feature type="compositionally biased region" description="Low complexity" evidence="3">
    <location>
        <begin position="285"/>
        <end position="295"/>
    </location>
</feature>
<dbReference type="InterPro" id="IPR018376">
    <property type="entry name" value="Enoyl-CoA_hyd/isom_CS"/>
</dbReference>
<dbReference type="OrthoDB" id="9774843at2"/>
<feature type="compositionally biased region" description="Polar residues" evidence="3">
    <location>
        <begin position="241"/>
        <end position="255"/>
    </location>
</feature>
<reference evidence="5 6" key="1">
    <citation type="submission" date="2016-10" db="EMBL/GenBank/DDBJ databases">
        <authorList>
            <person name="de Groot N.N."/>
        </authorList>
    </citation>
    <scope>NUCLEOTIDE SEQUENCE [LARGE SCALE GENOMIC DNA]</scope>
    <source>
        <strain evidence="5 6">CPCC 201259</strain>
    </source>
</reference>
<feature type="compositionally biased region" description="Basic and acidic residues" evidence="3">
    <location>
        <begin position="256"/>
        <end position="284"/>
    </location>
</feature>
<name>A0A1I5A951_9PSEU</name>